<gene>
    <name evidence="1" type="ORF">IE53DRAFT_382567</name>
</gene>
<dbReference type="Proteomes" id="UP000245626">
    <property type="component" value="Unassembled WGS sequence"/>
</dbReference>
<reference evidence="1 2" key="1">
    <citation type="journal article" date="2018" name="Mol. Biol. Evol.">
        <title>Broad Genomic Sampling Reveals a Smut Pathogenic Ancestry of the Fungal Clade Ustilaginomycotina.</title>
        <authorList>
            <person name="Kijpornyongpan T."/>
            <person name="Mondo S.J."/>
            <person name="Barry K."/>
            <person name="Sandor L."/>
            <person name="Lee J."/>
            <person name="Lipzen A."/>
            <person name="Pangilinan J."/>
            <person name="LaButti K."/>
            <person name="Hainaut M."/>
            <person name="Henrissat B."/>
            <person name="Grigoriev I.V."/>
            <person name="Spatafora J.W."/>
            <person name="Aime M.C."/>
        </authorList>
    </citation>
    <scope>NUCLEOTIDE SEQUENCE [LARGE SCALE GENOMIC DNA]</scope>
    <source>
        <strain evidence="1 2">SA 807</strain>
    </source>
</reference>
<evidence type="ECO:0000313" key="2">
    <source>
        <dbReference type="Proteomes" id="UP000245626"/>
    </source>
</evidence>
<sequence length="290" mass="32759">MSWVGSNIRRFIDEPIHETLKPSLLLYLIPPLPSRGTIITLITILVAILTRILFILPDKHTRQSSNKNSLETRRRKSAVRVAAFLGSGGHTSELLILLSALPKDRYNERIYLYSSGDHFSSEKARRFEESVPSSYQHASPTPARKNPSFQCLEIPRARAVHQSFFSTPLSLAYSLFFCLDRIALRPLADFGRKDGDVDEDEDSRSSLFADLIIMNGPGTCVPIVAAVYFLRFFGLPSPQLLYVESFARVRSLSLTAKLVRRFVDRFVVQWPEAIQGSVDDARTVCRGWLV</sequence>
<name>A0ACD0NM79_9BASI</name>
<dbReference type="EMBL" id="KZ820665">
    <property type="protein sequence ID" value="PWN46860.1"/>
    <property type="molecule type" value="Genomic_DNA"/>
</dbReference>
<evidence type="ECO:0000313" key="1">
    <source>
        <dbReference type="EMBL" id="PWN46860.1"/>
    </source>
</evidence>
<organism evidence="1 2">
    <name type="scientific">Violaceomyces palustris</name>
    <dbReference type="NCBI Taxonomy" id="1673888"/>
    <lineage>
        <taxon>Eukaryota</taxon>
        <taxon>Fungi</taxon>
        <taxon>Dikarya</taxon>
        <taxon>Basidiomycota</taxon>
        <taxon>Ustilaginomycotina</taxon>
        <taxon>Ustilaginomycetes</taxon>
        <taxon>Violaceomycetales</taxon>
        <taxon>Violaceomycetaceae</taxon>
        <taxon>Violaceomyces</taxon>
    </lineage>
</organism>
<protein>
    <submittedName>
        <fullName evidence="1">Alg14-domain-containing protein</fullName>
    </submittedName>
</protein>
<accession>A0ACD0NM79</accession>
<keyword evidence="2" id="KW-1185">Reference proteome</keyword>
<proteinExistence type="predicted"/>